<gene>
    <name evidence="2" type="ORF">NPIL_57951</name>
</gene>
<dbReference type="EMBL" id="BMAW01119047">
    <property type="protein sequence ID" value="GFT82758.1"/>
    <property type="molecule type" value="Genomic_DNA"/>
</dbReference>
<feature type="compositionally biased region" description="Acidic residues" evidence="1">
    <location>
        <begin position="34"/>
        <end position="43"/>
    </location>
</feature>
<evidence type="ECO:0000313" key="2">
    <source>
        <dbReference type="EMBL" id="GFT82758.1"/>
    </source>
</evidence>
<comment type="caution">
    <text evidence="2">The sequence shown here is derived from an EMBL/GenBank/DDBJ whole genome shotgun (WGS) entry which is preliminary data.</text>
</comment>
<name>A0A8X6PQ53_NEPPI</name>
<proteinExistence type="predicted"/>
<dbReference type="Proteomes" id="UP000887013">
    <property type="component" value="Unassembled WGS sequence"/>
</dbReference>
<evidence type="ECO:0000313" key="3">
    <source>
        <dbReference type="Proteomes" id="UP000887013"/>
    </source>
</evidence>
<reference evidence="2" key="1">
    <citation type="submission" date="2020-08" db="EMBL/GenBank/DDBJ databases">
        <title>Multicomponent nature underlies the extraordinary mechanical properties of spider dragline silk.</title>
        <authorList>
            <person name="Kono N."/>
            <person name="Nakamura H."/>
            <person name="Mori M."/>
            <person name="Yoshida Y."/>
            <person name="Ohtoshi R."/>
            <person name="Malay A.D."/>
            <person name="Moran D.A.P."/>
            <person name="Tomita M."/>
            <person name="Numata K."/>
            <person name="Arakawa K."/>
        </authorList>
    </citation>
    <scope>NUCLEOTIDE SEQUENCE</scope>
</reference>
<accession>A0A8X6PQ53</accession>
<dbReference type="AlphaFoldDB" id="A0A8X6PQ53"/>
<feature type="region of interest" description="Disordered" evidence="1">
    <location>
        <begin position="24"/>
        <end position="43"/>
    </location>
</feature>
<protein>
    <submittedName>
        <fullName evidence="2">Uncharacterized protein</fullName>
    </submittedName>
</protein>
<dbReference type="OrthoDB" id="2138378at2759"/>
<organism evidence="2 3">
    <name type="scientific">Nephila pilipes</name>
    <name type="common">Giant wood spider</name>
    <name type="synonym">Nephila maculata</name>
    <dbReference type="NCBI Taxonomy" id="299642"/>
    <lineage>
        <taxon>Eukaryota</taxon>
        <taxon>Metazoa</taxon>
        <taxon>Ecdysozoa</taxon>
        <taxon>Arthropoda</taxon>
        <taxon>Chelicerata</taxon>
        <taxon>Arachnida</taxon>
        <taxon>Araneae</taxon>
        <taxon>Araneomorphae</taxon>
        <taxon>Entelegynae</taxon>
        <taxon>Araneoidea</taxon>
        <taxon>Nephilidae</taxon>
        <taxon>Nephila</taxon>
    </lineage>
</organism>
<keyword evidence="3" id="KW-1185">Reference proteome</keyword>
<sequence length="105" mass="11666">MPRLLKLVRHEDGKWRMAKPPEMALPHETALPPETDDLLPDDLLPDDLFPDSLTEKEAPIDPAHLLKALDSLLSKNGGIKSIEDVPRLASMIIGYLLQQCGVVLH</sequence>
<evidence type="ECO:0000256" key="1">
    <source>
        <dbReference type="SAM" id="MobiDB-lite"/>
    </source>
</evidence>